<dbReference type="OrthoDB" id="6198932at2759"/>
<keyword evidence="3" id="KW-1185">Reference proteome</keyword>
<dbReference type="EMBL" id="CAJHNH020005112">
    <property type="protein sequence ID" value="CAG5132148.1"/>
    <property type="molecule type" value="Genomic_DNA"/>
</dbReference>
<evidence type="ECO:0000256" key="1">
    <source>
        <dbReference type="SAM" id="SignalP"/>
    </source>
</evidence>
<evidence type="ECO:0000313" key="2">
    <source>
        <dbReference type="EMBL" id="CAG5132148.1"/>
    </source>
</evidence>
<gene>
    <name evidence="2" type="ORF">CUNI_LOCUS17706</name>
</gene>
<feature type="signal peptide" evidence="1">
    <location>
        <begin position="1"/>
        <end position="19"/>
    </location>
</feature>
<protein>
    <submittedName>
        <fullName evidence="2">Uncharacterized protein</fullName>
    </submittedName>
</protein>
<sequence>MVNFIRSFLLLIFCAVLVADEPTESDQKRIMDFISVLSGSWSNKDQVATSSGGHDLVEGYARHVEMPALADKFVLLVENAVNNRVVLLNVVEVVLDETDKNLIRLKPYEFTDPRKYKPKEFSVDDLRNITRDELKHDPDCVDNLARLADGVYSGICAMCGIKVFGRTPGYAVTITCEECTGAFPLSIPAKSTTVPYIFRLIEKYPLLNAPANYVSPCDKKLGGSSNSTQG</sequence>
<dbReference type="Pfam" id="PF06206">
    <property type="entry name" value="CpeT"/>
    <property type="match status" value="1"/>
</dbReference>
<proteinExistence type="predicted"/>
<keyword evidence="1" id="KW-0732">Signal</keyword>
<dbReference type="InterPro" id="IPR010404">
    <property type="entry name" value="CpcT/CpeT"/>
</dbReference>
<organism evidence="2 3">
    <name type="scientific">Candidula unifasciata</name>
    <dbReference type="NCBI Taxonomy" id="100452"/>
    <lineage>
        <taxon>Eukaryota</taxon>
        <taxon>Metazoa</taxon>
        <taxon>Spiralia</taxon>
        <taxon>Lophotrochozoa</taxon>
        <taxon>Mollusca</taxon>
        <taxon>Gastropoda</taxon>
        <taxon>Heterobranchia</taxon>
        <taxon>Euthyneura</taxon>
        <taxon>Panpulmonata</taxon>
        <taxon>Eupulmonata</taxon>
        <taxon>Stylommatophora</taxon>
        <taxon>Helicina</taxon>
        <taxon>Helicoidea</taxon>
        <taxon>Geomitridae</taxon>
        <taxon>Candidula</taxon>
    </lineage>
</organism>
<reference evidence="2" key="1">
    <citation type="submission" date="2021-04" db="EMBL/GenBank/DDBJ databases">
        <authorList>
            <consortium name="Molecular Ecology Group"/>
        </authorList>
    </citation>
    <scope>NUCLEOTIDE SEQUENCE</scope>
</reference>
<dbReference type="GO" id="GO:0016829">
    <property type="term" value="F:lyase activity"/>
    <property type="evidence" value="ECO:0007669"/>
    <property type="project" value="InterPro"/>
</dbReference>
<name>A0A8S3ZVM2_9EUPU</name>
<accession>A0A8S3ZVM2</accession>
<dbReference type="Gene3D" id="2.40.128.590">
    <property type="entry name" value="CpcT/CpeT domain"/>
    <property type="match status" value="1"/>
</dbReference>
<dbReference type="AlphaFoldDB" id="A0A8S3ZVM2"/>
<feature type="chain" id="PRO_5035938792" evidence="1">
    <location>
        <begin position="20"/>
        <end position="230"/>
    </location>
</feature>
<comment type="caution">
    <text evidence="2">The sequence shown here is derived from an EMBL/GenBank/DDBJ whole genome shotgun (WGS) entry which is preliminary data.</text>
</comment>
<dbReference type="InterPro" id="IPR038672">
    <property type="entry name" value="CpcT/CpeT_sf"/>
</dbReference>
<evidence type="ECO:0000313" key="3">
    <source>
        <dbReference type="Proteomes" id="UP000678393"/>
    </source>
</evidence>
<dbReference type="Proteomes" id="UP000678393">
    <property type="component" value="Unassembled WGS sequence"/>
</dbReference>